<feature type="domain" description="RRM" evidence="3">
    <location>
        <begin position="56"/>
        <end position="139"/>
    </location>
</feature>
<evidence type="ECO:0000313" key="4">
    <source>
        <dbReference type="EMBL" id="KAJ7627251.1"/>
    </source>
</evidence>
<dbReference type="PROSITE" id="PS50102">
    <property type="entry name" value="RRM"/>
    <property type="match status" value="1"/>
</dbReference>
<organism evidence="4 5">
    <name type="scientific">Roridomyces roridus</name>
    <dbReference type="NCBI Taxonomy" id="1738132"/>
    <lineage>
        <taxon>Eukaryota</taxon>
        <taxon>Fungi</taxon>
        <taxon>Dikarya</taxon>
        <taxon>Basidiomycota</taxon>
        <taxon>Agaricomycotina</taxon>
        <taxon>Agaricomycetes</taxon>
        <taxon>Agaricomycetidae</taxon>
        <taxon>Agaricales</taxon>
        <taxon>Marasmiineae</taxon>
        <taxon>Mycenaceae</taxon>
        <taxon>Roridomyces</taxon>
    </lineage>
</organism>
<gene>
    <name evidence="4" type="ORF">FB45DRAFT_920906</name>
</gene>
<evidence type="ECO:0000256" key="1">
    <source>
        <dbReference type="PROSITE-ProRule" id="PRU00176"/>
    </source>
</evidence>
<name>A0AAD7BPZ2_9AGAR</name>
<dbReference type="Gene3D" id="3.30.70.330">
    <property type="match status" value="1"/>
</dbReference>
<dbReference type="AlphaFoldDB" id="A0AAD7BPZ2"/>
<feature type="region of interest" description="Disordered" evidence="2">
    <location>
        <begin position="1"/>
        <end position="26"/>
    </location>
</feature>
<keyword evidence="5" id="KW-1185">Reference proteome</keyword>
<dbReference type="GO" id="GO:0003723">
    <property type="term" value="F:RNA binding"/>
    <property type="evidence" value="ECO:0007669"/>
    <property type="project" value="UniProtKB-UniRule"/>
</dbReference>
<keyword evidence="1" id="KW-0694">RNA-binding</keyword>
<accession>A0AAD7BPZ2</accession>
<sequence>MDTQTQERKEHKGKQRVVEPDTGPTPADLLKAVGVSFQKKLAKARAAGPAQRLAEPWVAVGHLDPETTETELRAHFTHAGAVRSVTIRYSSGTVDERVRTEGYRYAMIVFRDCGVAHDALLLSGSRVGASTYRIAVVSTLADLPEIRALAKAAVTASRNSAAASASTDAKPLTAEKTKLWLHRPDIRNQLALQAEKGKRVYELHGVEFTLETE</sequence>
<proteinExistence type="predicted"/>
<dbReference type="SUPFAM" id="SSF54928">
    <property type="entry name" value="RNA-binding domain, RBD"/>
    <property type="match status" value="1"/>
</dbReference>
<evidence type="ECO:0000256" key="2">
    <source>
        <dbReference type="SAM" id="MobiDB-lite"/>
    </source>
</evidence>
<feature type="compositionally biased region" description="Basic and acidic residues" evidence="2">
    <location>
        <begin position="1"/>
        <end position="10"/>
    </location>
</feature>
<reference evidence="4" key="1">
    <citation type="submission" date="2023-03" db="EMBL/GenBank/DDBJ databases">
        <title>Massive genome expansion in bonnet fungi (Mycena s.s.) driven by repeated elements and novel gene families across ecological guilds.</title>
        <authorList>
            <consortium name="Lawrence Berkeley National Laboratory"/>
            <person name="Harder C.B."/>
            <person name="Miyauchi S."/>
            <person name="Viragh M."/>
            <person name="Kuo A."/>
            <person name="Thoen E."/>
            <person name="Andreopoulos B."/>
            <person name="Lu D."/>
            <person name="Skrede I."/>
            <person name="Drula E."/>
            <person name="Henrissat B."/>
            <person name="Morin E."/>
            <person name="Kohler A."/>
            <person name="Barry K."/>
            <person name="LaButti K."/>
            <person name="Morin E."/>
            <person name="Salamov A."/>
            <person name="Lipzen A."/>
            <person name="Mereny Z."/>
            <person name="Hegedus B."/>
            <person name="Baldrian P."/>
            <person name="Stursova M."/>
            <person name="Weitz H."/>
            <person name="Taylor A."/>
            <person name="Grigoriev I.V."/>
            <person name="Nagy L.G."/>
            <person name="Martin F."/>
            <person name="Kauserud H."/>
        </authorList>
    </citation>
    <scope>NUCLEOTIDE SEQUENCE</scope>
    <source>
        <strain evidence="4">9284</strain>
    </source>
</reference>
<dbReference type="InterPro" id="IPR035979">
    <property type="entry name" value="RBD_domain_sf"/>
</dbReference>
<dbReference type="InterPro" id="IPR000504">
    <property type="entry name" value="RRM_dom"/>
</dbReference>
<comment type="caution">
    <text evidence="4">The sequence shown here is derived from an EMBL/GenBank/DDBJ whole genome shotgun (WGS) entry which is preliminary data.</text>
</comment>
<dbReference type="InterPro" id="IPR012677">
    <property type="entry name" value="Nucleotide-bd_a/b_plait_sf"/>
</dbReference>
<dbReference type="EMBL" id="JARKIF010000011">
    <property type="protein sequence ID" value="KAJ7627251.1"/>
    <property type="molecule type" value="Genomic_DNA"/>
</dbReference>
<evidence type="ECO:0000313" key="5">
    <source>
        <dbReference type="Proteomes" id="UP001221142"/>
    </source>
</evidence>
<evidence type="ECO:0000259" key="3">
    <source>
        <dbReference type="PROSITE" id="PS50102"/>
    </source>
</evidence>
<protein>
    <recommendedName>
        <fullName evidence="3">RRM domain-containing protein</fullName>
    </recommendedName>
</protein>
<dbReference type="Proteomes" id="UP001221142">
    <property type="component" value="Unassembled WGS sequence"/>
</dbReference>